<evidence type="ECO:0000313" key="2">
    <source>
        <dbReference type="EMBL" id="VDP07579.1"/>
    </source>
</evidence>
<evidence type="ECO:0000313" key="4">
    <source>
        <dbReference type="WBParaSite" id="SBAD_0000577801-mRNA-1"/>
    </source>
</evidence>
<sequence>MLTFSSMNSTDVPASIPSKTNLAETSTNLKW</sequence>
<feature type="region of interest" description="Disordered" evidence="1">
    <location>
        <begin position="1"/>
        <end position="31"/>
    </location>
</feature>
<keyword evidence="3" id="KW-1185">Reference proteome</keyword>
<dbReference type="EMBL" id="UZAM01009075">
    <property type="protein sequence ID" value="VDP07579.1"/>
    <property type="molecule type" value="Genomic_DNA"/>
</dbReference>
<dbReference type="Proteomes" id="UP000270296">
    <property type="component" value="Unassembled WGS sequence"/>
</dbReference>
<gene>
    <name evidence="2" type="ORF">SBAD_LOCUS5556</name>
</gene>
<name>A0A183IPK9_9BILA</name>
<reference evidence="2 3" key="2">
    <citation type="submission" date="2018-11" db="EMBL/GenBank/DDBJ databases">
        <authorList>
            <consortium name="Pathogen Informatics"/>
        </authorList>
    </citation>
    <scope>NUCLEOTIDE SEQUENCE [LARGE SCALE GENOMIC DNA]</scope>
</reference>
<proteinExistence type="predicted"/>
<evidence type="ECO:0000256" key="1">
    <source>
        <dbReference type="SAM" id="MobiDB-lite"/>
    </source>
</evidence>
<dbReference type="AlphaFoldDB" id="A0A183IPK9"/>
<evidence type="ECO:0000313" key="3">
    <source>
        <dbReference type="Proteomes" id="UP000270296"/>
    </source>
</evidence>
<accession>A0A183IPK9</accession>
<reference evidence="4" key="1">
    <citation type="submission" date="2016-06" db="UniProtKB">
        <authorList>
            <consortium name="WormBaseParasite"/>
        </authorList>
    </citation>
    <scope>IDENTIFICATION</scope>
</reference>
<dbReference type="WBParaSite" id="SBAD_0000577801-mRNA-1">
    <property type="protein sequence ID" value="SBAD_0000577801-mRNA-1"/>
    <property type="gene ID" value="SBAD_0000577801"/>
</dbReference>
<organism evidence="4">
    <name type="scientific">Soboliphyme baturini</name>
    <dbReference type="NCBI Taxonomy" id="241478"/>
    <lineage>
        <taxon>Eukaryota</taxon>
        <taxon>Metazoa</taxon>
        <taxon>Ecdysozoa</taxon>
        <taxon>Nematoda</taxon>
        <taxon>Enoplea</taxon>
        <taxon>Dorylaimia</taxon>
        <taxon>Dioctophymatida</taxon>
        <taxon>Dioctophymatoidea</taxon>
        <taxon>Soboliphymatidae</taxon>
        <taxon>Soboliphyme</taxon>
    </lineage>
</organism>
<protein>
    <submittedName>
        <fullName evidence="2 4">Uncharacterized protein</fullName>
    </submittedName>
</protein>